<name>A0A0C2WF02_AMAMK</name>
<evidence type="ECO:0000313" key="2">
    <source>
        <dbReference type="EMBL" id="KIL59962.1"/>
    </source>
</evidence>
<dbReference type="HOGENOM" id="CLU_2072557_0_0_1"/>
<reference evidence="2 3" key="1">
    <citation type="submission" date="2014-04" db="EMBL/GenBank/DDBJ databases">
        <title>Evolutionary Origins and Diversification of the Mycorrhizal Mutualists.</title>
        <authorList>
            <consortium name="DOE Joint Genome Institute"/>
            <consortium name="Mycorrhizal Genomics Consortium"/>
            <person name="Kohler A."/>
            <person name="Kuo A."/>
            <person name="Nagy L.G."/>
            <person name="Floudas D."/>
            <person name="Copeland A."/>
            <person name="Barry K.W."/>
            <person name="Cichocki N."/>
            <person name="Veneault-Fourrey C."/>
            <person name="LaButti K."/>
            <person name="Lindquist E.A."/>
            <person name="Lipzen A."/>
            <person name="Lundell T."/>
            <person name="Morin E."/>
            <person name="Murat C."/>
            <person name="Riley R."/>
            <person name="Ohm R."/>
            <person name="Sun H."/>
            <person name="Tunlid A."/>
            <person name="Henrissat B."/>
            <person name="Grigoriev I.V."/>
            <person name="Hibbett D.S."/>
            <person name="Martin F."/>
        </authorList>
    </citation>
    <scope>NUCLEOTIDE SEQUENCE [LARGE SCALE GENOMIC DNA]</scope>
    <source>
        <strain evidence="2 3">Koide BX008</strain>
    </source>
</reference>
<sequence length="118" mass="14056">MPIPDPSQRQRPPHLSRRVGATTSEDGERISREVQARRASAQQKRLTGKYLVQLYQHHDARWRRATMGDVSGDPRRQKASMESTIYVYLFTKFYQMTITYKSEKDRVKEHIKRWHPEK</sequence>
<organism evidence="2 3">
    <name type="scientific">Amanita muscaria (strain Koide BX008)</name>
    <dbReference type="NCBI Taxonomy" id="946122"/>
    <lineage>
        <taxon>Eukaryota</taxon>
        <taxon>Fungi</taxon>
        <taxon>Dikarya</taxon>
        <taxon>Basidiomycota</taxon>
        <taxon>Agaricomycotina</taxon>
        <taxon>Agaricomycetes</taxon>
        <taxon>Agaricomycetidae</taxon>
        <taxon>Agaricales</taxon>
        <taxon>Pluteineae</taxon>
        <taxon>Amanitaceae</taxon>
        <taxon>Amanita</taxon>
    </lineage>
</organism>
<feature type="region of interest" description="Disordered" evidence="1">
    <location>
        <begin position="1"/>
        <end position="42"/>
    </location>
</feature>
<dbReference type="Proteomes" id="UP000054549">
    <property type="component" value="Unassembled WGS sequence"/>
</dbReference>
<keyword evidence="3" id="KW-1185">Reference proteome</keyword>
<feature type="compositionally biased region" description="Basic and acidic residues" evidence="1">
    <location>
        <begin position="26"/>
        <end position="36"/>
    </location>
</feature>
<dbReference type="OrthoDB" id="412109at2759"/>
<proteinExistence type="predicted"/>
<accession>A0A0C2WF02</accession>
<gene>
    <name evidence="2" type="ORF">M378DRAFT_168719</name>
</gene>
<dbReference type="AlphaFoldDB" id="A0A0C2WF02"/>
<evidence type="ECO:0000313" key="3">
    <source>
        <dbReference type="Proteomes" id="UP000054549"/>
    </source>
</evidence>
<evidence type="ECO:0000256" key="1">
    <source>
        <dbReference type="SAM" id="MobiDB-lite"/>
    </source>
</evidence>
<dbReference type="EMBL" id="KN818307">
    <property type="protein sequence ID" value="KIL59962.1"/>
    <property type="molecule type" value="Genomic_DNA"/>
</dbReference>
<protein>
    <submittedName>
        <fullName evidence="2">Uncharacterized protein</fullName>
    </submittedName>
</protein>
<dbReference type="InParanoid" id="A0A0C2WF02"/>